<dbReference type="CDD" id="cd00293">
    <property type="entry name" value="USP-like"/>
    <property type="match status" value="1"/>
</dbReference>
<dbReference type="Pfam" id="PF00582">
    <property type="entry name" value="Usp"/>
    <property type="match status" value="1"/>
</dbReference>
<dbReference type="STRING" id="558155.SAMN04487911_12122"/>
<evidence type="ECO:0000256" key="1">
    <source>
        <dbReference type="ARBA" id="ARBA00008791"/>
    </source>
</evidence>
<evidence type="ECO:0000313" key="4">
    <source>
        <dbReference type="Proteomes" id="UP000184231"/>
    </source>
</evidence>
<dbReference type="PANTHER" id="PTHR46268:SF6">
    <property type="entry name" value="UNIVERSAL STRESS PROTEIN UP12"/>
    <property type="match status" value="1"/>
</dbReference>
<dbReference type="Gene3D" id="3.40.50.12370">
    <property type="match status" value="1"/>
</dbReference>
<dbReference type="RefSeq" id="WP_072765081.1">
    <property type="nucleotide sequence ID" value="NZ_FQYX01000021.1"/>
</dbReference>
<dbReference type="InterPro" id="IPR006016">
    <property type="entry name" value="UspA"/>
</dbReference>
<comment type="similarity">
    <text evidence="1">Belongs to the universal stress protein A family.</text>
</comment>
<dbReference type="Proteomes" id="UP000184231">
    <property type="component" value="Unassembled WGS sequence"/>
</dbReference>
<dbReference type="EMBL" id="FQYX01000021">
    <property type="protein sequence ID" value="SHJ43614.1"/>
    <property type="molecule type" value="Genomic_DNA"/>
</dbReference>
<reference evidence="4" key="1">
    <citation type="submission" date="2016-11" db="EMBL/GenBank/DDBJ databases">
        <authorList>
            <person name="Varghese N."/>
            <person name="Submissions S."/>
        </authorList>
    </citation>
    <scope>NUCLEOTIDE SEQUENCE [LARGE SCALE GENOMIC DNA]</scope>
    <source>
        <strain evidence="4">CGMCC 1.8863</strain>
    </source>
</reference>
<gene>
    <name evidence="3" type="ORF">SAMN04487911_12122</name>
</gene>
<feature type="domain" description="UspA" evidence="2">
    <location>
        <begin position="1"/>
        <end position="144"/>
    </location>
</feature>
<dbReference type="PRINTS" id="PR01438">
    <property type="entry name" value="UNVRSLSTRESS"/>
</dbReference>
<dbReference type="SUPFAM" id="SSF52402">
    <property type="entry name" value="Adenine nucleotide alpha hydrolases-like"/>
    <property type="match status" value="2"/>
</dbReference>
<evidence type="ECO:0000313" key="3">
    <source>
        <dbReference type="EMBL" id="SHJ43614.1"/>
    </source>
</evidence>
<protein>
    <submittedName>
        <fullName evidence="3">Nucleotide-binding universal stress protein, UspA family</fullName>
    </submittedName>
</protein>
<dbReference type="InterPro" id="IPR006015">
    <property type="entry name" value="Universal_stress_UspA"/>
</dbReference>
<dbReference type="AlphaFoldDB" id="A0A1M6JAD0"/>
<sequence length="281" mass="32041">MKTILYATDYSQNSVTALHYAEALAKKSNAQMVMLHVFDMPLTLASTVSISYITKEKRLYTEHKNKLMDFCLAQMKSETNREQLLWEVHEESSVVDGIREKAVELGADLIVVGTKGERILKEMLFGTTAEGLIKKTPCPVLAVPENSSLESLKTMVYATDFEEADIYAIRKFVQIAGLFDAQLNVVHITSQKEKNGQDQMDWFKEILQQKVVYSKLEFHLLYSENILEALIRYLIDSDAGLLAMLERKDSGFFQRYFQSDLVKKMERNTPVPLLSYNVSGL</sequence>
<evidence type="ECO:0000259" key="2">
    <source>
        <dbReference type="Pfam" id="PF00582"/>
    </source>
</evidence>
<dbReference type="OrthoDB" id="9788959at2"/>
<name>A0A1M6JAD0_9FLAO</name>
<dbReference type="PANTHER" id="PTHR46268">
    <property type="entry name" value="STRESS RESPONSE PROTEIN NHAX"/>
    <property type="match status" value="1"/>
</dbReference>
<keyword evidence="4" id="KW-1185">Reference proteome</keyword>
<organism evidence="3 4">
    <name type="scientific">Arenibacter nanhaiticus</name>
    <dbReference type="NCBI Taxonomy" id="558155"/>
    <lineage>
        <taxon>Bacteria</taxon>
        <taxon>Pseudomonadati</taxon>
        <taxon>Bacteroidota</taxon>
        <taxon>Flavobacteriia</taxon>
        <taxon>Flavobacteriales</taxon>
        <taxon>Flavobacteriaceae</taxon>
        <taxon>Arenibacter</taxon>
    </lineage>
</organism>
<proteinExistence type="inferred from homology"/>
<accession>A0A1M6JAD0</accession>